<accession>A0A0R0LA69</accession>
<organism evidence="1">
    <name type="scientific">Glycine max</name>
    <name type="common">Soybean</name>
    <name type="synonym">Glycine hispida</name>
    <dbReference type="NCBI Taxonomy" id="3847"/>
    <lineage>
        <taxon>Eukaryota</taxon>
        <taxon>Viridiplantae</taxon>
        <taxon>Streptophyta</taxon>
        <taxon>Embryophyta</taxon>
        <taxon>Tracheophyta</taxon>
        <taxon>Spermatophyta</taxon>
        <taxon>Magnoliopsida</taxon>
        <taxon>eudicotyledons</taxon>
        <taxon>Gunneridae</taxon>
        <taxon>Pentapetalae</taxon>
        <taxon>rosids</taxon>
        <taxon>fabids</taxon>
        <taxon>Fabales</taxon>
        <taxon>Fabaceae</taxon>
        <taxon>Papilionoideae</taxon>
        <taxon>50 kb inversion clade</taxon>
        <taxon>NPAAA clade</taxon>
        <taxon>indigoferoid/millettioid clade</taxon>
        <taxon>Phaseoleae</taxon>
        <taxon>Glycine</taxon>
        <taxon>Glycine subgen. Soja</taxon>
    </lineage>
</organism>
<dbReference type="EMBL" id="CM000834">
    <property type="protein sequence ID" value="KRH76081.1"/>
    <property type="molecule type" value="Genomic_DNA"/>
</dbReference>
<dbReference type="InParanoid" id="A0A0R0LA69"/>
<dbReference type="Gramene" id="KRH76081">
    <property type="protein sequence ID" value="KRH76081"/>
    <property type="gene ID" value="GLYMA_01G129800"/>
</dbReference>
<evidence type="ECO:0000313" key="3">
    <source>
        <dbReference type="Proteomes" id="UP000008827"/>
    </source>
</evidence>
<gene>
    <name evidence="1" type="ORF">GLYMA_01G129800</name>
</gene>
<dbReference type="Proteomes" id="UP000008827">
    <property type="component" value="Chromosome 1"/>
</dbReference>
<proteinExistence type="predicted"/>
<reference evidence="1" key="3">
    <citation type="submission" date="2018-07" db="EMBL/GenBank/DDBJ databases">
        <title>WGS assembly of Glycine max.</title>
        <authorList>
            <person name="Schmutz J."/>
            <person name="Cannon S."/>
            <person name="Schlueter J."/>
            <person name="Ma J."/>
            <person name="Mitros T."/>
            <person name="Nelson W."/>
            <person name="Hyten D."/>
            <person name="Song Q."/>
            <person name="Thelen J."/>
            <person name="Cheng J."/>
            <person name="Xu D."/>
            <person name="Hellsten U."/>
            <person name="May G."/>
            <person name="Yu Y."/>
            <person name="Sakurai T."/>
            <person name="Umezawa T."/>
            <person name="Bhattacharyya M."/>
            <person name="Sandhu D."/>
            <person name="Valliyodan B."/>
            <person name="Lindquist E."/>
            <person name="Peto M."/>
            <person name="Grant D."/>
            <person name="Shu S."/>
            <person name="Goodstein D."/>
            <person name="Barry K."/>
            <person name="Futrell-Griggs M."/>
            <person name="Abernathy B."/>
            <person name="Du J."/>
            <person name="Tian Z."/>
            <person name="Zhu L."/>
            <person name="Gill N."/>
            <person name="Joshi T."/>
            <person name="Libault M."/>
            <person name="Sethuraman A."/>
            <person name="Zhang X."/>
            <person name="Shinozaki K."/>
            <person name="Nguyen H."/>
            <person name="Wing R."/>
            <person name="Cregan P."/>
            <person name="Specht J."/>
            <person name="Grimwood J."/>
            <person name="Rokhsar D."/>
            <person name="Stacey G."/>
            <person name="Shoemaker R."/>
            <person name="Jackson S."/>
        </authorList>
    </citation>
    <scope>NUCLEOTIDE SEQUENCE</scope>
    <source>
        <tissue evidence="1">Callus</tissue>
    </source>
</reference>
<protein>
    <submittedName>
        <fullName evidence="1 2">Uncharacterized protein</fullName>
    </submittedName>
</protein>
<reference evidence="1 2" key="1">
    <citation type="journal article" date="2010" name="Nature">
        <title>Genome sequence of the palaeopolyploid soybean.</title>
        <authorList>
            <person name="Schmutz J."/>
            <person name="Cannon S.B."/>
            <person name="Schlueter J."/>
            <person name="Ma J."/>
            <person name="Mitros T."/>
            <person name="Nelson W."/>
            <person name="Hyten D.L."/>
            <person name="Song Q."/>
            <person name="Thelen J.J."/>
            <person name="Cheng J."/>
            <person name="Xu D."/>
            <person name="Hellsten U."/>
            <person name="May G.D."/>
            <person name="Yu Y."/>
            <person name="Sakurai T."/>
            <person name="Umezawa T."/>
            <person name="Bhattacharyya M.K."/>
            <person name="Sandhu D."/>
            <person name="Valliyodan B."/>
            <person name="Lindquist E."/>
            <person name="Peto M."/>
            <person name="Grant D."/>
            <person name="Shu S."/>
            <person name="Goodstein D."/>
            <person name="Barry K."/>
            <person name="Futrell-Griggs M."/>
            <person name="Abernathy B."/>
            <person name="Du J."/>
            <person name="Tian Z."/>
            <person name="Zhu L."/>
            <person name="Gill N."/>
            <person name="Joshi T."/>
            <person name="Libault M."/>
            <person name="Sethuraman A."/>
            <person name="Zhang X.-C."/>
            <person name="Shinozaki K."/>
            <person name="Nguyen H.T."/>
            <person name="Wing R.A."/>
            <person name="Cregan P."/>
            <person name="Specht J."/>
            <person name="Grimwood J."/>
            <person name="Rokhsar D."/>
            <person name="Stacey G."/>
            <person name="Shoemaker R.C."/>
            <person name="Jackson S.A."/>
        </authorList>
    </citation>
    <scope>NUCLEOTIDE SEQUENCE</scope>
    <source>
        <strain evidence="2">cv. Williams 82</strain>
        <tissue evidence="1">Callus</tissue>
    </source>
</reference>
<reference evidence="2" key="2">
    <citation type="submission" date="2018-02" db="UniProtKB">
        <authorList>
            <consortium name="EnsemblPlants"/>
        </authorList>
    </citation>
    <scope>IDENTIFICATION</scope>
    <source>
        <strain evidence="2">Williams 82</strain>
    </source>
</reference>
<evidence type="ECO:0000313" key="2">
    <source>
        <dbReference type="EnsemblPlants" id="KRH76081"/>
    </source>
</evidence>
<name>A0A0R0LA69_SOYBN</name>
<dbReference type="EnsemblPlants" id="KRH76081">
    <property type="protein sequence ID" value="KRH76081"/>
    <property type="gene ID" value="GLYMA_01G129800"/>
</dbReference>
<sequence length="96" mass="11156">MLDHTTPQPTIHTTPHFIGKPTLHQKMIHILTIMLTEHTPIIIHRHTSTDQGSTGWNYILNKAPRKSQDLEWNNIFRKNLKEKPKSISSIVLLDKM</sequence>
<keyword evidence="3" id="KW-1185">Reference proteome</keyword>
<dbReference type="AlphaFoldDB" id="A0A0R0LA69"/>
<evidence type="ECO:0000313" key="1">
    <source>
        <dbReference type="EMBL" id="KRH76081.1"/>
    </source>
</evidence>